<dbReference type="Proteomes" id="UP000315423">
    <property type="component" value="Unassembled WGS sequence"/>
</dbReference>
<organism evidence="1 2">
    <name type="scientific">Candidatus Methanomarinus sp</name>
    <dbReference type="NCBI Taxonomy" id="3386244"/>
    <lineage>
        <taxon>Archaea</taxon>
        <taxon>Methanobacteriati</taxon>
        <taxon>Methanobacteriota</taxon>
        <taxon>Stenosarchaea group</taxon>
        <taxon>Methanomicrobia</taxon>
        <taxon>Methanosarcinales</taxon>
        <taxon>ANME-2 cluster</taxon>
        <taxon>Candidatus Methanocomedenaceae</taxon>
        <taxon>Candidatus Methanomarinus</taxon>
    </lineage>
</organism>
<sequence length="88" mass="9797">RLESGETCISENIIESVDSLYDMGINIIIPTGDVIKSAINLAFTHDVTLYDAFYAALAKEIDFTLITAGAKFYRKTNNLGFIKFIDEI</sequence>
<proteinExistence type="predicted"/>
<feature type="non-terminal residue" evidence="1">
    <location>
        <position position="1"/>
    </location>
</feature>
<dbReference type="EMBL" id="QYBA01000043">
    <property type="protein sequence ID" value="TKY92298.1"/>
    <property type="molecule type" value="Genomic_DNA"/>
</dbReference>
<name>A0AC61SC61_9EURY</name>
<evidence type="ECO:0000313" key="1">
    <source>
        <dbReference type="EMBL" id="TKY92298.1"/>
    </source>
</evidence>
<reference evidence="1" key="1">
    <citation type="submission" date="2018-09" db="EMBL/GenBank/DDBJ databases">
        <title>A genomic encyclopedia of anaerobic methanotrophic archaea.</title>
        <authorList>
            <person name="Skennerton C.T."/>
            <person name="Chadwick G.L."/>
            <person name="Laso-Perez R."/>
            <person name="Leu A.O."/>
            <person name="Speth D.R."/>
            <person name="Yu H."/>
            <person name="Morgan-Lang C."/>
            <person name="Hatzenpichler R."/>
            <person name="Goudeau D."/>
            <person name="Malmstrom R."/>
            <person name="Woyke T."/>
            <person name="Hallam S."/>
            <person name="Tyson G.W."/>
            <person name="Wegener G."/>
            <person name="Boetius A."/>
            <person name="Orphan V.J."/>
        </authorList>
    </citation>
    <scope>NUCLEOTIDE SEQUENCE</scope>
    <source>
        <strain evidence="1">CONS3730D10UFb2</strain>
    </source>
</reference>
<evidence type="ECO:0000313" key="2">
    <source>
        <dbReference type="Proteomes" id="UP000315423"/>
    </source>
</evidence>
<gene>
    <name evidence="1" type="ORF">C5S46_01385</name>
</gene>
<comment type="caution">
    <text evidence="1">The sequence shown here is derived from an EMBL/GenBank/DDBJ whole genome shotgun (WGS) entry which is preliminary data.</text>
</comment>
<protein>
    <submittedName>
        <fullName evidence="1">Uncharacterized protein</fullName>
    </submittedName>
</protein>
<accession>A0AC61SC61</accession>